<evidence type="ECO:0000256" key="2">
    <source>
        <dbReference type="ARBA" id="ARBA00022490"/>
    </source>
</evidence>
<feature type="region of interest" description="ACP-binding" evidence="10">
    <location>
        <begin position="246"/>
        <end position="250"/>
    </location>
</feature>
<dbReference type="NCBIfam" id="NF006829">
    <property type="entry name" value="PRK09352.1"/>
    <property type="match status" value="1"/>
</dbReference>
<sequence>MRSIIRGTGGYLPANLVTNQKLSETVDTSDEWIVQRTGIRQRFIAADDEVTSDLGTHAAREALARANLSIDDIDIIIVATTTPDMTYPAAATIVQQKLGMHHGFAFDVQAVCSGFVYAIAIADSHLKNGLGKRALVIGAETNSRILDWTDRTTCVLFGDGAGAVVLELADESDRGILATSLRSDGQFWNKLYVDGGPSSTQTVGHVRMEGREVFKHAVGMISDVVYNTLDQSGLTVADIDWFVPHQANKRIIDGVGHKLNLDPEKVVVTVDKHANTSAASVPLALNTAVTDGRIKPGDLVMIEAMGGGFTWGASLIRW</sequence>
<comment type="subunit">
    <text evidence="10">Homodimer.</text>
</comment>
<evidence type="ECO:0000313" key="13">
    <source>
        <dbReference type="EMBL" id="WDR07449.1"/>
    </source>
</evidence>
<comment type="catalytic activity">
    <reaction evidence="10">
        <text>malonyl-[ACP] + acetyl-CoA + H(+) = 3-oxobutanoyl-[ACP] + CO2 + CoA</text>
        <dbReference type="Rhea" id="RHEA:12080"/>
        <dbReference type="Rhea" id="RHEA-COMP:9623"/>
        <dbReference type="Rhea" id="RHEA-COMP:9625"/>
        <dbReference type="ChEBI" id="CHEBI:15378"/>
        <dbReference type="ChEBI" id="CHEBI:16526"/>
        <dbReference type="ChEBI" id="CHEBI:57287"/>
        <dbReference type="ChEBI" id="CHEBI:57288"/>
        <dbReference type="ChEBI" id="CHEBI:78449"/>
        <dbReference type="ChEBI" id="CHEBI:78450"/>
        <dbReference type="EC" id="2.3.1.180"/>
    </reaction>
</comment>
<protein>
    <recommendedName>
        <fullName evidence="10">Beta-ketoacyl-[acyl-carrier-protein] synthase III</fullName>
        <shortName evidence="10">Beta-ketoacyl-ACP synthase III</shortName>
        <shortName evidence="10">KAS III</shortName>
        <ecNumber evidence="10">2.3.1.180</ecNumber>
    </recommendedName>
    <alternativeName>
        <fullName evidence="10">3-oxoacyl-[acyl-carrier-protein] synthase 3</fullName>
    </alternativeName>
    <alternativeName>
        <fullName evidence="10">3-oxoacyl-[acyl-carrier-protein] synthase III</fullName>
    </alternativeName>
</protein>
<dbReference type="Proteomes" id="UP001222118">
    <property type="component" value="Chromosome"/>
</dbReference>
<keyword evidence="4 10" id="KW-0808">Transferase</keyword>
<keyword evidence="5 10" id="KW-0276">Fatty acid metabolism</keyword>
<comment type="similarity">
    <text evidence="1 10">Belongs to the thiolase-like superfamily. FabH family.</text>
</comment>
<comment type="subcellular location">
    <subcellularLocation>
        <location evidence="10">Cytoplasm</location>
    </subcellularLocation>
</comment>
<dbReference type="RefSeq" id="WP_282212962.1">
    <property type="nucleotide sequence ID" value="NZ_CP118247.1"/>
</dbReference>
<reference evidence="13 14" key="1">
    <citation type="submission" date="2023-02" db="EMBL/GenBank/DDBJ databases">
        <title>Devosia chondri sp. nov., isolated from the phycosphere of marine algae.</title>
        <authorList>
            <person name="Kim J.M."/>
            <person name="Lee J.K."/>
            <person name="Choi B.J."/>
            <person name="Bayburt H."/>
            <person name="Jeon C.O."/>
        </authorList>
    </citation>
    <scope>NUCLEOTIDE SEQUENCE [LARGE SCALE GENOMIC DNA]</scope>
    <source>
        <strain evidence="13 14">G2-5</strain>
    </source>
</reference>
<keyword evidence="2 10" id="KW-0963">Cytoplasm</keyword>
<feature type="active site" evidence="10">
    <location>
        <position position="245"/>
    </location>
</feature>
<dbReference type="PANTHER" id="PTHR34069">
    <property type="entry name" value="3-OXOACYL-[ACYL-CARRIER-PROTEIN] SYNTHASE 3"/>
    <property type="match status" value="1"/>
</dbReference>
<evidence type="ECO:0000256" key="7">
    <source>
        <dbReference type="ARBA" id="ARBA00023160"/>
    </source>
</evidence>
<dbReference type="EC" id="2.3.1.180" evidence="10"/>
<dbReference type="Gene3D" id="3.40.47.10">
    <property type="match status" value="1"/>
</dbReference>
<dbReference type="HAMAP" id="MF_01815">
    <property type="entry name" value="FabH"/>
    <property type="match status" value="1"/>
</dbReference>
<keyword evidence="7 10" id="KW-0275">Fatty acid biosynthesis</keyword>
<evidence type="ECO:0000256" key="5">
    <source>
        <dbReference type="ARBA" id="ARBA00022832"/>
    </source>
</evidence>
<feature type="domain" description="Beta-ketoacyl-[acyl-carrier-protein] synthase III C-terminal" evidence="11">
    <location>
        <begin position="229"/>
        <end position="318"/>
    </location>
</feature>
<feature type="active site" evidence="10">
    <location>
        <position position="112"/>
    </location>
</feature>
<dbReference type="NCBIfam" id="TIGR00747">
    <property type="entry name" value="fabH"/>
    <property type="match status" value="1"/>
</dbReference>
<dbReference type="Pfam" id="PF08541">
    <property type="entry name" value="ACP_syn_III_C"/>
    <property type="match status" value="1"/>
</dbReference>
<dbReference type="PANTHER" id="PTHR34069:SF2">
    <property type="entry name" value="BETA-KETOACYL-[ACYL-CARRIER-PROTEIN] SYNTHASE III"/>
    <property type="match status" value="1"/>
</dbReference>
<evidence type="ECO:0000256" key="1">
    <source>
        <dbReference type="ARBA" id="ARBA00008642"/>
    </source>
</evidence>
<dbReference type="SUPFAM" id="SSF53901">
    <property type="entry name" value="Thiolase-like"/>
    <property type="match status" value="1"/>
</dbReference>
<feature type="active site" evidence="10">
    <location>
        <position position="275"/>
    </location>
</feature>
<accession>A0ABY7Z2X6</accession>
<organism evidence="13 14">
    <name type="scientific">Devosia rhodophyticola</name>
    <dbReference type="NCBI Taxonomy" id="3026423"/>
    <lineage>
        <taxon>Bacteria</taxon>
        <taxon>Pseudomonadati</taxon>
        <taxon>Pseudomonadota</taxon>
        <taxon>Alphaproteobacteria</taxon>
        <taxon>Hyphomicrobiales</taxon>
        <taxon>Devosiaceae</taxon>
        <taxon>Devosia</taxon>
    </lineage>
</organism>
<keyword evidence="6 10" id="KW-0443">Lipid metabolism</keyword>
<comment type="function">
    <text evidence="10">Catalyzes the condensation reaction of fatty acid synthesis by the addition to an acyl acceptor of two carbons from malonyl-ACP. Catalyzes the first condensation reaction which initiates fatty acid synthesis and may therefore play a role in governing the total rate of fatty acid production. Possesses both acetoacetyl-ACP synthase and acetyl transacylase activities. Its substrate specificity determines the biosynthesis of branched-chain and/or straight-chain of fatty acids.</text>
</comment>
<dbReference type="InterPro" id="IPR004655">
    <property type="entry name" value="FabH"/>
</dbReference>
<evidence type="ECO:0000259" key="11">
    <source>
        <dbReference type="Pfam" id="PF08541"/>
    </source>
</evidence>
<dbReference type="CDD" id="cd00830">
    <property type="entry name" value="KAS_III"/>
    <property type="match status" value="1"/>
</dbReference>
<gene>
    <name evidence="10" type="primary">fabH</name>
    <name evidence="13" type="ORF">PSQ90_01055</name>
</gene>
<comment type="domain">
    <text evidence="10">The last Arg residue of the ACP-binding site is essential for the weak association between ACP/AcpP and FabH.</text>
</comment>
<evidence type="ECO:0000313" key="14">
    <source>
        <dbReference type="Proteomes" id="UP001222118"/>
    </source>
</evidence>
<evidence type="ECO:0000259" key="12">
    <source>
        <dbReference type="Pfam" id="PF08545"/>
    </source>
</evidence>
<feature type="domain" description="Beta-ketoacyl-[acyl-carrier-protein] synthase III N-terminal" evidence="12">
    <location>
        <begin position="106"/>
        <end position="185"/>
    </location>
</feature>
<evidence type="ECO:0000256" key="4">
    <source>
        <dbReference type="ARBA" id="ARBA00022679"/>
    </source>
</evidence>
<keyword evidence="3 10" id="KW-0444">Lipid biosynthesis</keyword>
<dbReference type="EMBL" id="CP118247">
    <property type="protein sequence ID" value="WDR07449.1"/>
    <property type="molecule type" value="Genomic_DNA"/>
</dbReference>
<dbReference type="Pfam" id="PF08545">
    <property type="entry name" value="ACP_syn_III"/>
    <property type="match status" value="1"/>
</dbReference>
<evidence type="ECO:0000256" key="3">
    <source>
        <dbReference type="ARBA" id="ARBA00022516"/>
    </source>
</evidence>
<evidence type="ECO:0000256" key="10">
    <source>
        <dbReference type="HAMAP-Rule" id="MF_01815"/>
    </source>
</evidence>
<name>A0ABY7Z2X6_9HYPH</name>
<dbReference type="InterPro" id="IPR016039">
    <property type="entry name" value="Thiolase-like"/>
</dbReference>
<evidence type="ECO:0000256" key="9">
    <source>
        <dbReference type="ARBA" id="ARBA00023315"/>
    </source>
</evidence>
<dbReference type="InterPro" id="IPR013751">
    <property type="entry name" value="ACP_syn_III_N"/>
</dbReference>
<evidence type="ECO:0000256" key="6">
    <source>
        <dbReference type="ARBA" id="ARBA00023098"/>
    </source>
</evidence>
<comment type="pathway">
    <text evidence="10">Lipid metabolism; fatty acid biosynthesis.</text>
</comment>
<proteinExistence type="inferred from homology"/>
<dbReference type="InterPro" id="IPR013747">
    <property type="entry name" value="ACP_syn_III_C"/>
</dbReference>
<keyword evidence="9 10" id="KW-0012">Acyltransferase</keyword>
<keyword evidence="8 10" id="KW-0511">Multifunctional enzyme</keyword>
<evidence type="ECO:0000256" key="8">
    <source>
        <dbReference type="ARBA" id="ARBA00023268"/>
    </source>
</evidence>
<keyword evidence="14" id="KW-1185">Reference proteome</keyword>